<evidence type="ECO:0000256" key="1">
    <source>
        <dbReference type="ARBA" id="ARBA00003408"/>
    </source>
</evidence>
<keyword evidence="6" id="KW-0050">Antiport</keyword>
<evidence type="ECO:0000256" key="7">
    <source>
        <dbReference type="ARBA" id="ARBA00022475"/>
    </source>
</evidence>
<dbReference type="GO" id="GO:0006811">
    <property type="term" value="P:monoatomic ion transport"/>
    <property type="evidence" value="ECO:0007669"/>
    <property type="project" value="UniProtKB-KW"/>
</dbReference>
<keyword evidence="7" id="KW-1003">Cell membrane</keyword>
<evidence type="ECO:0000256" key="11">
    <source>
        <dbReference type="ARBA" id="ARBA00023136"/>
    </source>
</evidence>
<feature type="transmembrane region" description="Helical" evidence="13">
    <location>
        <begin position="197"/>
        <end position="216"/>
    </location>
</feature>
<name>A0A291TB80_9FIRM</name>
<evidence type="ECO:0000256" key="5">
    <source>
        <dbReference type="ARBA" id="ARBA00022448"/>
    </source>
</evidence>
<evidence type="ECO:0000313" key="15">
    <source>
        <dbReference type="Proteomes" id="UP000223709"/>
    </source>
</evidence>
<dbReference type="PANTHER" id="PTHR43298">
    <property type="entry name" value="MULTIDRUG RESISTANCE PROTEIN NORM-RELATED"/>
    <property type="match status" value="1"/>
</dbReference>
<dbReference type="PIRSF" id="PIRSF006603">
    <property type="entry name" value="DinF"/>
    <property type="match status" value="1"/>
</dbReference>
<sequence>MTDASTTSRPLFNRQQLISLFLPLVAEQALSISIGLADTLMVSSVGEAAVSGVSLVDSFNVLMIQLLSALATGGAVVASQYIGHREPKRAKASAAQIMFIMISLSVVTAVIVAVGRHAILRGIFGSIDADVMRYAETYFLLSALSYPFIGVYNAGAALFRAQGNSKISMLSSLVMNVVNIGGNAILIYRFGMGVMGAATASLVSRMIACFTVMFLLQKPDCALRIDHLTDLKPDLDLIKRILKVGIPAGIENGMFQIGKLSVSSLTSTLGTAAIAANAVAGNISSFLNVPASAVGIGALTVVGQCLGAGEKVQAKRYSRLLLLTAYAGDWLMNLSGLFFLNKLALSWFNLSPEAYGMALELMVWFNAVSLILWPSSFTLPNILRAAGDAAFTMTVSVISMWVFRVAFCYLMVLRFHCGLLFIWMGMFLDWAMRSLFFCVRFVRGRWMEQKVI</sequence>
<feature type="transmembrane region" description="Helical" evidence="13">
    <location>
        <begin position="320"/>
        <end position="341"/>
    </location>
</feature>
<dbReference type="GO" id="GO:0005886">
    <property type="term" value="C:plasma membrane"/>
    <property type="evidence" value="ECO:0007669"/>
    <property type="project" value="UniProtKB-SubCell"/>
</dbReference>
<evidence type="ECO:0000256" key="12">
    <source>
        <dbReference type="ARBA" id="ARBA00031636"/>
    </source>
</evidence>
<protein>
    <recommendedName>
        <fullName evidence="4">Probable multidrug resistance protein NorM</fullName>
    </recommendedName>
    <alternativeName>
        <fullName evidence="12">Multidrug-efflux transporter</fullName>
    </alternativeName>
</protein>
<evidence type="ECO:0000256" key="2">
    <source>
        <dbReference type="ARBA" id="ARBA00004651"/>
    </source>
</evidence>
<keyword evidence="9 13" id="KW-1133">Transmembrane helix</keyword>
<evidence type="ECO:0000256" key="9">
    <source>
        <dbReference type="ARBA" id="ARBA00022989"/>
    </source>
</evidence>
<proteinExistence type="inferred from homology"/>
<comment type="function">
    <text evidence="1">Multidrug efflux pump.</text>
</comment>
<organism evidence="14 15">
    <name type="scientific">Faecalibacterium prausnitzii</name>
    <dbReference type="NCBI Taxonomy" id="853"/>
    <lineage>
        <taxon>Bacteria</taxon>
        <taxon>Bacillati</taxon>
        <taxon>Bacillota</taxon>
        <taxon>Clostridia</taxon>
        <taxon>Eubacteriales</taxon>
        <taxon>Oscillospiraceae</taxon>
        <taxon>Faecalibacterium</taxon>
    </lineage>
</organism>
<dbReference type="NCBIfam" id="TIGR00797">
    <property type="entry name" value="matE"/>
    <property type="match status" value="1"/>
</dbReference>
<dbReference type="CDD" id="cd13137">
    <property type="entry name" value="MATE_NorM_like"/>
    <property type="match status" value="1"/>
</dbReference>
<comment type="similarity">
    <text evidence="3">Belongs to the multi antimicrobial extrusion (MATE) (TC 2.A.66.1) family.</text>
</comment>
<evidence type="ECO:0000256" key="3">
    <source>
        <dbReference type="ARBA" id="ARBA00010199"/>
    </source>
</evidence>
<dbReference type="InterPro" id="IPR002528">
    <property type="entry name" value="MATE_fam"/>
</dbReference>
<evidence type="ECO:0000256" key="13">
    <source>
        <dbReference type="SAM" id="Phobius"/>
    </source>
</evidence>
<dbReference type="EMBL" id="CP023819">
    <property type="protein sequence ID" value="ATL90251.1"/>
    <property type="molecule type" value="Genomic_DNA"/>
</dbReference>
<dbReference type="InterPro" id="IPR048279">
    <property type="entry name" value="MdtK-like"/>
</dbReference>
<feature type="transmembrane region" description="Helical" evidence="13">
    <location>
        <begin position="173"/>
        <end position="191"/>
    </location>
</feature>
<dbReference type="GO" id="GO:0015297">
    <property type="term" value="F:antiporter activity"/>
    <property type="evidence" value="ECO:0007669"/>
    <property type="project" value="UniProtKB-KW"/>
</dbReference>
<evidence type="ECO:0000256" key="10">
    <source>
        <dbReference type="ARBA" id="ARBA00023065"/>
    </source>
</evidence>
<feature type="transmembrane region" description="Helical" evidence="13">
    <location>
        <begin position="361"/>
        <end position="383"/>
    </location>
</feature>
<evidence type="ECO:0000256" key="6">
    <source>
        <dbReference type="ARBA" id="ARBA00022449"/>
    </source>
</evidence>
<evidence type="ECO:0000313" key="14">
    <source>
        <dbReference type="EMBL" id="ATL90251.1"/>
    </source>
</evidence>
<dbReference type="PANTHER" id="PTHR43298:SF2">
    <property type="entry name" value="FMN_FAD EXPORTER YEEO-RELATED"/>
    <property type="match status" value="1"/>
</dbReference>
<keyword evidence="8 13" id="KW-0812">Transmembrane</keyword>
<feature type="transmembrane region" description="Helical" evidence="13">
    <location>
        <begin position="61"/>
        <end position="82"/>
    </location>
</feature>
<dbReference type="InterPro" id="IPR050222">
    <property type="entry name" value="MATE_MdtK"/>
</dbReference>
<dbReference type="GO" id="GO:0042910">
    <property type="term" value="F:xenobiotic transmembrane transporter activity"/>
    <property type="evidence" value="ECO:0007669"/>
    <property type="project" value="InterPro"/>
</dbReference>
<evidence type="ECO:0000256" key="4">
    <source>
        <dbReference type="ARBA" id="ARBA00020268"/>
    </source>
</evidence>
<dbReference type="AlphaFoldDB" id="A0A291TB80"/>
<accession>A0A291TB80</accession>
<gene>
    <name evidence="14" type="ORF">CRH10_08040</name>
</gene>
<feature type="transmembrane region" description="Helical" evidence="13">
    <location>
        <begin position="139"/>
        <end position="161"/>
    </location>
</feature>
<dbReference type="RefSeq" id="WP_098924044.1">
    <property type="nucleotide sequence ID" value="NZ_CP023819.1"/>
</dbReference>
<feature type="transmembrane region" description="Helical" evidence="13">
    <location>
        <begin position="94"/>
        <end position="119"/>
    </location>
</feature>
<reference evidence="14 15" key="1">
    <citation type="submission" date="2017-10" db="EMBL/GenBank/DDBJ databases">
        <title>Complete Genome Sequence of Faecalibacterium prausnitzii isolated from the gut of healthy adult Indian.</title>
        <authorList>
            <person name="Bag S."/>
            <person name="Ghosh T.S."/>
            <person name="Das B."/>
        </authorList>
    </citation>
    <scope>NUCLEOTIDE SEQUENCE [LARGE SCALE GENOMIC DNA]</scope>
    <source>
        <strain evidence="14 15">Indica</strain>
    </source>
</reference>
<dbReference type="Proteomes" id="UP000223709">
    <property type="component" value="Chromosome"/>
</dbReference>
<keyword evidence="10" id="KW-0406">Ion transport</keyword>
<keyword evidence="11 13" id="KW-0472">Membrane</keyword>
<evidence type="ECO:0000256" key="8">
    <source>
        <dbReference type="ARBA" id="ARBA00022692"/>
    </source>
</evidence>
<keyword evidence="5" id="KW-0813">Transport</keyword>
<dbReference type="Pfam" id="PF01554">
    <property type="entry name" value="MatE"/>
    <property type="match status" value="2"/>
</dbReference>
<comment type="subcellular location">
    <subcellularLocation>
        <location evidence="2">Cell membrane</location>
        <topology evidence="2">Multi-pass membrane protein</topology>
    </subcellularLocation>
</comment>